<evidence type="ECO:0000313" key="1">
    <source>
        <dbReference type="EMBL" id="ESA21692.1"/>
    </source>
</evidence>
<reference evidence="1" key="1">
    <citation type="submission" date="2013-07" db="EMBL/GenBank/DDBJ databases">
        <title>The genome of an arbuscular mycorrhizal fungus provides insights into the evolution of the oldest plant symbiosis.</title>
        <authorList>
            <consortium name="DOE Joint Genome Institute"/>
            <person name="Tisserant E."/>
            <person name="Malbreil M."/>
            <person name="Kuo A."/>
            <person name="Kohler A."/>
            <person name="Symeonidi A."/>
            <person name="Balestrini R."/>
            <person name="Charron P."/>
            <person name="Duensing N."/>
            <person name="Frei-dit-Frey N."/>
            <person name="Gianinazzi-Pearson V."/>
            <person name="Gilbert B."/>
            <person name="Handa Y."/>
            <person name="Hijri M."/>
            <person name="Kaul R."/>
            <person name="Kawaguchi M."/>
            <person name="Krajinski F."/>
            <person name="Lammers P."/>
            <person name="Lapierre D."/>
            <person name="Masclaux F.G."/>
            <person name="Murat C."/>
            <person name="Morin E."/>
            <person name="Ndikumana S."/>
            <person name="Pagni M."/>
            <person name="Petitpierre D."/>
            <person name="Requena N."/>
            <person name="Rosikiewicz P."/>
            <person name="Riley R."/>
            <person name="Saito K."/>
            <person name="San Clemente H."/>
            <person name="Shapiro H."/>
            <person name="van Tuinen D."/>
            <person name="Becard G."/>
            <person name="Bonfante P."/>
            <person name="Paszkowski U."/>
            <person name="Shachar-Hill Y."/>
            <person name="Young J.P."/>
            <person name="Sanders I.R."/>
            <person name="Henrissat B."/>
            <person name="Rensing S.A."/>
            <person name="Grigoriev I.V."/>
            <person name="Corradi N."/>
            <person name="Roux C."/>
            <person name="Martin F."/>
        </authorList>
    </citation>
    <scope>NUCLEOTIDE SEQUENCE</scope>
    <source>
        <strain evidence="1">DAOM 197198</strain>
    </source>
</reference>
<protein>
    <submittedName>
        <fullName evidence="1">Uncharacterized protein</fullName>
    </submittedName>
</protein>
<dbReference type="AlphaFoldDB" id="U9UPQ7"/>
<dbReference type="EMBL" id="KI276201">
    <property type="protein sequence ID" value="ESA21692.1"/>
    <property type="molecule type" value="Genomic_DNA"/>
</dbReference>
<accession>U9UPQ7</accession>
<name>U9UPQ7_RHIID</name>
<dbReference type="HOGENOM" id="CLU_2185314_0_0_1"/>
<gene>
    <name evidence="1" type="ORF">GLOINDRAFT_91747</name>
</gene>
<organism evidence="1">
    <name type="scientific">Rhizophagus irregularis (strain DAOM 181602 / DAOM 197198 / MUCL 43194)</name>
    <name type="common">Arbuscular mycorrhizal fungus</name>
    <name type="synonym">Glomus intraradices</name>
    <dbReference type="NCBI Taxonomy" id="747089"/>
    <lineage>
        <taxon>Eukaryota</taxon>
        <taxon>Fungi</taxon>
        <taxon>Fungi incertae sedis</taxon>
        <taxon>Mucoromycota</taxon>
        <taxon>Glomeromycotina</taxon>
        <taxon>Glomeromycetes</taxon>
        <taxon>Glomerales</taxon>
        <taxon>Glomeraceae</taxon>
        <taxon>Rhizophagus</taxon>
    </lineage>
</organism>
<proteinExistence type="predicted"/>
<sequence>MIHCCAVCAVFKKSIDHAVIFTKSETRTSLSCENQNSSLRGKDQTNEIKHTDTETLPMNHPSTVNDFSTIPLDEVGDILISYEIPPHGKGLSSLSISRYCAIVLFARHE</sequence>